<keyword evidence="2" id="KW-0472">Membrane</keyword>
<evidence type="ECO:0000313" key="4">
    <source>
        <dbReference type="EMBL" id="CAJ1074735.1"/>
    </source>
</evidence>
<feature type="transmembrane region" description="Helical" evidence="2">
    <location>
        <begin position="173"/>
        <end position="194"/>
    </location>
</feature>
<keyword evidence="2" id="KW-0812">Transmembrane</keyword>
<dbReference type="PROSITE" id="PS50835">
    <property type="entry name" value="IG_LIKE"/>
    <property type="match status" value="1"/>
</dbReference>
<keyword evidence="5" id="KW-1185">Reference proteome</keyword>
<dbReference type="Proteomes" id="UP001178508">
    <property type="component" value="Chromosome 15"/>
</dbReference>
<dbReference type="InterPro" id="IPR003597">
    <property type="entry name" value="Ig_C1-set"/>
</dbReference>
<dbReference type="InterPro" id="IPR013783">
    <property type="entry name" value="Ig-like_fold"/>
</dbReference>
<protein>
    <submittedName>
        <fullName evidence="4">Uncharacterized protein LOC117806530</fullName>
    </submittedName>
</protein>
<organism evidence="4 5">
    <name type="scientific">Xyrichtys novacula</name>
    <name type="common">Pearly razorfish</name>
    <name type="synonym">Hemipteronotus novacula</name>
    <dbReference type="NCBI Taxonomy" id="13765"/>
    <lineage>
        <taxon>Eukaryota</taxon>
        <taxon>Metazoa</taxon>
        <taxon>Chordata</taxon>
        <taxon>Craniata</taxon>
        <taxon>Vertebrata</taxon>
        <taxon>Euteleostomi</taxon>
        <taxon>Actinopterygii</taxon>
        <taxon>Neopterygii</taxon>
        <taxon>Teleostei</taxon>
        <taxon>Neoteleostei</taxon>
        <taxon>Acanthomorphata</taxon>
        <taxon>Eupercaria</taxon>
        <taxon>Labriformes</taxon>
        <taxon>Labridae</taxon>
        <taxon>Xyrichtys</taxon>
    </lineage>
</organism>
<feature type="domain" description="Ig-like" evidence="3">
    <location>
        <begin position="45"/>
        <end position="148"/>
    </location>
</feature>
<sequence length="205" mass="23158">MKRRFWKVWRLFGGGDFQCDTGTEAYFGKGTKLTVLEDGHDVTPPKVKVLPPSTKECGGKEKKKKTIVCLISGFYPDHVKVYWTTTNSGNVTSGVSTDNVAKKEGKFYRMSSRLRVSVDEWYNVENEFTCIVSFYDGKNWNVTSDSVLGEQDKTEGGFPQREKYLKITNGAKLTYTIFIVKSCFYGAFVLFLLLKLQSSAGKQKS</sequence>
<dbReference type="AlphaFoldDB" id="A0AAV1GM57"/>
<evidence type="ECO:0000313" key="5">
    <source>
        <dbReference type="Proteomes" id="UP001178508"/>
    </source>
</evidence>
<dbReference type="SMART" id="SM00407">
    <property type="entry name" value="IGc1"/>
    <property type="match status" value="1"/>
</dbReference>
<dbReference type="PANTHER" id="PTHR23411">
    <property type="entry name" value="TAPASIN"/>
    <property type="match status" value="1"/>
</dbReference>
<gene>
    <name evidence="4" type="ORF">XNOV1_A017446</name>
</gene>
<dbReference type="InterPro" id="IPR036179">
    <property type="entry name" value="Ig-like_dom_sf"/>
</dbReference>
<name>A0AAV1GM57_XYRNO</name>
<evidence type="ECO:0000259" key="3">
    <source>
        <dbReference type="PROSITE" id="PS50835"/>
    </source>
</evidence>
<accession>A0AAV1GM57</accession>
<evidence type="ECO:0000256" key="2">
    <source>
        <dbReference type="SAM" id="Phobius"/>
    </source>
</evidence>
<dbReference type="SUPFAM" id="SSF48726">
    <property type="entry name" value="Immunoglobulin"/>
    <property type="match status" value="1"/>
</dbReference>
<dbReference type="Gene3D" id="2.60.40.10">
    <property type="entry name" value="Immunoglobulins"/>
    <property type="match status" value="1"/>
</dbReference>
<evidence type="ECO:0000256" key="1">
    <source>
        <dbReference type="ARBA" id="ARBA00023319"/>
    </source>
</evidence>
<proteinExistence type="predicted"/>
<dbReference type="InterPro" id="IPR007110">
    <property type="entry name" value="Ig-like_dom"/>
</dbReference>
<keyword evidence="1" id="KW-0393">Immunoglobulin domain</keyword>
<dbReference type="Pfam" id="PF07654">
    <property type="entry name" value="C1-set"/>
    <property type="match status" value="1"/>
</dbReference>
<keyword evidence="2" id="KW-1133">Transmembrane helix</keyword>
<dbReference type="EMBL" id="OY660878">
    <property type="protein sequence ID" value="CAJ1074735.1"/>
    <property type="molecule type" value="Genomic_DNA"/>
</dbReference>
<reference evidence="4" key="1">
    <citation type="submission" date="2023-08" db="EMBL/GenBank/DDBJ databases">
        <authorList>
            <person name="Alioto T."/>
            <person name="Alioto T."/>
            <person name="Gomez Garrido J."/>
        </authorList>
    </citation>
    <scope>NUCLEOTIDE SEQUENCE</scope>
</reference>
<dbReference type="InterPro" id="IPR050380">
    <property type="entry name" value="Immune_Resp_Modulators"/>
</dbReference>